<dbReference type="Gene3D" id="3.30.70.100">
    <property type="match status" value="1"/>
</dbReference>
<keyword evidence="2" id="KW-1185">Reference proteome</keyword>
<dbReference type="InterPro" id="IPR011008">
    <property type="entry name" value="Dimeric_a/b-barrel"/>
</dbReference>
<evidence type="ECO:0000313" key="1">
    <source>
        <dbReference type="EMBL" id="MBP2185419.1"/>
    </source>
</evidence>
<dbReference type="SUPFAM" id="SSF54909">
    <property type="entry name" value="Dimeric alpha+beta barrel"/>
    <property type="match status" value="1"/>
</dbReference>
<keyword evidence="1" id="KW-0560">Oxidoreductase</keyword>
<dbReference type="Proteomes" id="UP000741013">
    <property type="component" value="Unassembled WGS sequence"/>
</dbReference>
<organism evidence="1 2">
    <name type="scientific">Amycolatopsis magusensis</name>
    <dbReference type="NCBI Taxonomy" id="882444"/>
    <lineage>
        <taxon>Bacteria</taxon>
        <taxon>Bacillati</taxon>
        <taxon>Actinomycetota</taxon>
        <taxon>Actinomycetes</taxon>
        <taxon>Pseudonocardiales</taxon>
        <taxon>Pseudonocardiaceae</taxon>
        <taxon>Amycolatopsis</taxon>
    </lineage>
</organism>
<dbReference type="RefSeq" id="WP_308158966.1">
    <property type="nucleotide sequence ID" value="NZ_JAGGMS010000001.1"/>
</dbReference>
<reference evidence="1 2" key="1">
    <citation type="submission" date="2021-03" db="EMBL/GenBank/DDBJ databases">
        <title>Sequencing the genomes of 1000 actinobacteria strains.</title>
        <authorList>
            <person name="Klenk H.-P."/>
        </authorList>
    </citation>
    <scope>NUCLEOTIDE SEQUENCE [LARGE SCALE GENOMIC DNA]</scope>
    <source>
        <strain evidence="1 2">DSM 45510</strain>
    </source>
</reference>
<accession>A0ABS4Q169</accession>
<name>A0ABS4Q169_9PSEU</name>
<proteinExistence type="predicted"/>
<sequence>MEILDAGEWAVIVTIARVADPGRFLEVFETVGARKRREHGCRGARVYFDPDDGHRVWSVFDWDAEDYDNFLADPDIPAIARELGIQAPPVHAVAATEFDA</sequence>
<protein>
    <submittedName>
        <fullName evidence="1">Quinol monooxygenase YgiN</fullName>
    </submittedName>
</protein>
<evidence type="ECO:0000313" key="2">
    <source>
        <dbReference type="Proteomes" id="UP000741013"/>
    </source>
</evidence>
<dbReference type="EMBL" id="JAGGMS010000001">
    <property type="protein sequence ID" value="MBP2185419.1"/>
    <property type="molecule type" value="Genomic_DNA"/>
</dbReference>
<keyword evidence="1" id="KW-0503">Monooxygenase</keyword>
<gene>
    <name evidence="1" type="ORF">JOM49_006945</name>
</gene>
<dbReference type="GO" id="GO:0004497">
    <property type="term" value="F:monooxygenase activity"/>
    <property type="evidence" value="ECO:0007669"/>
    <property type="project" value="UniProtKB-KW"/>
</dbReference>
<comment type="caution">
    <text evidence="1">The sequence shown here is derived from an EMBL/GenBank/DDBJ whole genome shotgun (WGS) entry which is preliminary data.</text>
</comment>